<dbReference type="InterPro" id="IPR036111">
    <property type="entry name" value="Mal/L-sulfo/L-lacto_DH-like_sf"/>
</dbReference>
<keyword evidence="2" id="KW-0560">Oxidoreductase</keyword>
<dbReference type="Gene3D" id="1.10.1530.10">
    <property type="match status" value="1"/>
</dbReference>
<comment type="similarity">
    <text evidence="1">Belongs to the LDH2/MDH2 oxidoreductase family.</text>
</comment>
<dbReference type="Pfam" id="PF02615">
    <property type="entry name" value="Ldh_2"/>
    <property type="match status" value="1"/>
</dbReference>
<dbReference type="InterPro" id="IPR043143">
    <property type="entry name" value="Mal/L-sulf/L-lact_DH-like_NADP"/>
</dbReference>
<evidence type="ECO:0000256" key="2">
    <source>
        <dbReference type="ARBA" id="ARBA00023002"/>
    </source>
</evidence>
<keyword evidence="4" id="KW-1185">Reference proteome</keyword>
<gene>
    <name evidence="3" type="ORF">AT302_16585</name>
</gene>
<evidence type="ECO:0000256" key="1">
    <source>
        <dbReference type="ARBA" id="ARBA00006056"/>
    </source>
</evidence>
<dbReference type="SUPFAM" id="SSF89733">
    <property type="entry name" value="L-sulfolactate dehydrogenase-like"/>
    <property type="match status" value="1"/>
</dbReference>
<dbReference type="Gene3D" id="3.30.1370.60">
    <property type="entry name" value="Hypothetical oxidoreductase yiak, domain 2"/>
    <property type="match status" value="1"/>
</dbReference>
<accession>A0ABN4JJI8</accession>
<dbReference type="PANTHER" id="PTHR11091:SF0">
    <property type="entry name" value="MALATE DEHYDROGENASE"/>
    <property type="match status" value="1"/>
</dbReference>
<proteinExistence type="inferred from homology"/>
<reference evidence="4" key="1">
    <citation type="submission" date="2015-12" db="EMBL/GenBank/DDBJ databases">
        <title>Complete genome sequence of Pandoraea norimbergensis DSM 11628.</title>
        <authorList>
            <person name="Ee R."/>
            <person name="Lim Y.-L."/>
            <person name="Yong D."/>
            <person name="Yin W.-F."/>
            <person name="Chan K.-G."/>
        </authorList>
    </citation>
    <scope>NUCLEOTIDE SEQUENCE [LARGE SCALE GENOMIC DNA]</scope>
    <source>
        <strain evidence="4">DSM 11628</strain>
    </source>
</reference>
<dbReference type="PANTHER" id="PTHR11091">
    <property type="entry name" value="OXIDOREDUCTASE-RELATED"/>
    <property type="match status" value="1"/>
</dbReference>
<protein>
    <submittedName>
        <fullName evidence="3">Dehydrogenase</fullName>
    </submittedName>
</protein>
<sequence>MTANLLSCQEATEVSVRALTRHGVSQENARIQTEQWVEAELRGRASHGLLRLPRIVERLQKGLAHPLSHGVQQWRGSSLLDVDGERGLGPVVAFAALEKISARAKETGLAAAMVRNSNHLGMLALYAERIAAQGQVLIALSTSEALVHPWGGKHAMLGTNPVAIGVPASPHPFVFDMATSAVSMGQIHDYANQNRPLKPGWALDAEGNPTTDAHAAKAGAIAPFGDAKGYALGIAFEVLVSSLTAAALGTDVRGTLDAEHVCNKGDVFIVLESAPGGMAGQISAYLDAVRACEPADPQRPVVVPGDRAQTQRERSLHEGFALAPDVWARIRELAGISPDSAQDQK</sequence>
<dbReference type="Gene3D" id="3.30.60.50">
    <property type="entry name" value="Hypothetical oxidoreductase yiak, domain 3"/>
    <property type="match status" value="1"/>
</dbReference>
<dbReference type="RefSeq" id="WP_058378062.1">
    <property type="nucleotide sequence ID" value="NZ_CP013480.3"/>
</dbReference>
<evidence type="ECO:0000313" key="4">
    <source>
        <dbReference type="Proteomes" id="UP000060277"/>
    </source>
</evidence>
<dbReference type="InterPro" id="IPR003767">
    <property type="entry name" value="Malate/L-lactate_DH-like"/>
</dbReference>
<organism evidence="3 4">
    <name type="scientific">Pandoraea norimbergensis</name>
    <dbReference type="NCBI Taxonomy" id="93219"/>
    <lineage>
        <taxon>Bacteria</taxon>
        <taxon>Pseudomonadati</taxon>
        <taxon>Pseudomonadota</taxon>
        <taxon>Betaproteobacteria</taxon>
        <taxon>Burkholderiales</taxon>
        <taxon>Burkholderiaceae</taxon>
        <taxon>Pandoraea</taxon>
    </lineage>
</organism>
<dbReference type="Proteomes" id="UP000060277">
    <property type="component" value="Chromosome"/>
</dbReference>
<dbReference type="InterPro" id="IPR043144">
    <property type="entry name" value="Mal/L-sulf/L-lact_DH-like_ah"/>
</dbReference>
<dbReference type="EMBL" id="CP013480">
    <property type="protein sequence ID" value="ALS61149.1"/>
    <property type="molecule type" value="Genomic_DNA"/>
</dbReference>
<evidence type="ECO:0000313" key="3">
    <source>
        <dbReference type="EMBL" id="ALS61149.1"/>
    </source>
</evidence>
<name>A0ABN4JJI8_9BURK</name>